<dbReference type="FunCoup" id="A0A7M7P217">
    <property type="interactions" value="2"/>
</dbReference>
<keyword evidence="2" id="KW-0479">Metal-binding</keyword>
<evidence type="ECO:0000313" key="7">
    <source>
        <dbReference type="Proteomes" id="UP000007110"/>
    </source>
</evidence>
<keyword evidence="1" id="KW-0001">2Fe-2S</keyword>
<dbReference type="KEGG" id="spu:105443360"/>
<evidence type="ECO:0000313" key="6">
    <source>
        <dbReference type="EnsemblMetazoa" id="XP_030845029"/>
    </source>
</evidence>
<evidence type="ECO:0000256" key="4">
    <source>
        <dbReference type="ARBA" id="ARBA00023014"/>
    </source>
</evidence>
<dbReference type="PANTHER" id="PTHR21496:SF25">
    <property type="entry name" value="RIESKE DOMAIN-CONTAINING PROTEIN"/>
    <property type="match status" value="1"/>
</dbReference>
<dbReference type="RefSeq" id="XP_030845029.1">
    <property type="nucleotide sequence ID" value="XM_030989169.1"/>
</dbReference>
<dbReference type="GeneID" id="105443360"/>
<dbReference type="InterPro" id="IPR036922">
    <property type="entry name" value="Rieske_2Fe-2S_sf"/>
</dbReference>
<dbReference type="FunFam" id="2.102.10.10:FF:000054">
    <property type="entry name" value="Uncharacterized protein"/>
    <property type="match status" value="1"/>
</dbReference>
<dbReference type="Pfam" id="PF22543">
    <property type="entry name" value="Rieske_4"/>
    <property type="match status" value="1"/>
</dbReference>
<dbReference type="Proteomes" id="UP000007110">
    <property type="component" value="Unassembled WGS sequence"/>
</dbReference>
<keyword evidence="4" id="KW-0411">Iron-sulfur</keyword>
<organism evidence="6 7">
    <name type="scientific">Strongylocentrotus purpuratus</name>
    <name type="common">Purple sea urchin</name>
    <dbReference type="NCBI Taxonomy" id="7668"/>
    <lineage>
        <taxon>Eukaryota</taxon>
        <taxon>Metazoa</taxon>
        <taxon>Echinodermata</taxon>
        <taxon>Eleutherozoa</taxon>
        <taxon>Echinozoa</taxon>
        <taxon>Echinoidea</taxon>
        <taxon>Euechinoidea</taxon>
        <taxon>Echinacea</taxon>
        <taxon>Camarodonta</taxon>
        <taxon>Echinidea</taxon>
        <taxon>Strongylocentrotidae</taxon>
        <taxon>Strongylocentrotus</taxon>
    </lineage>
</organism>
<dbReference type="Gene3D" id="2.102.10.10">
    <property type="entry name" value="Rieske [2Fe-2S] iron-sulphur domain"/>
    <property type="match status" value="1"/>
</dbReference>
<dbReference type="PANTHER" id="PTHR21496">
    <property type="entry name" value="FERREDOXIN-RELATED"/>
    <property type="match status" value="1"/>
</dbReference>
<evidence type="ECO:0000256" key="2">
    <source>
        <dbReference type="ARBA" id="ARBA00022723"/>
    </source>
</evidence>
<reference evidence="6" key="2">
    <citation type="submission" date="2021-01" db="UniProtKB">
        <authorList>
            <consortium name="EnsemblMetazoa"/>
        </authorList>
    </citation>
    <scope>IDENTIFICATION</scope>
</reference>
<evidence type="ECO:0000256" key="1">
    <source>
        <dbReference type="ARBA" id="ARBA00022714"/>
    </source>
</evidence>
<accession>A0A7M7P217</accession>
<dbReference type="GO" id="GO:0051537">
    <property type="term" value="F:2 iron, 2 sulfur cluster binding"/>
    <property type="evidence" value="ECO:0000318"/>
    <property type="project" value="GO_Central"/>
</dbReference>
<dbReference type="PROSITE" id="PS51296">
    <property type="entry name" value="RIESKE"/>
    <property type="match status" value="1"/>
</dbReference>
<dbReference type="InterPro" id="IPR054716">
    <property type="entry name" value="Sol_Rieske_ferrdox_dom"/>
</dbReference>
<reference evidence="7" key="1">
    <citation type="submission" date="2015-02" db="EMBL/GenBank/DDBJ databases">
        <title>Genome sequencing for Strongylocentrotus purpuratus.</title>
        <authorList>
            <person name="Murali S."/>
            <person name="Liu Y."/>
            <person name="Vee V."/>
            <person name="English A."/>
            <person name="Wang M."/>
            <person name="Skinner E."/>
            <person name="Han Y."/>
            <person name="Muzny D.M."/>
            <person name="Worley K.C."/>
            <person name="Gibbs R.A."/>
        </authorList>
    </citation>
    <scope>NUCLEOTIDE SEQUENCE</scope>
</reference>
<dbReference type="SUPFAM" id="SSF50022">
    <property type="entry name" value="ISP domain"/>
    <property type="match status" value="1"/>
</dbReference>
<dbReference type="OMA" id="PWHKWRI"/>
<dbReference type="EnsemblMetazoa" id="XM_030989169">
    <property type="protein sequence ID" value="XP_030845029"/>
    <property type="gene ID" value="LOC105443360"/>
</dbReference>
<dbReference type="InParanoid" id="A0A7M7P217"/>
<keyword evidence="7" id="KW-1185">Reference proteome</keyword>
<name>A0A7M7P217_STRPU</name>
<dbReference type="GO" id="GO:0046872">
    <property type="term" value="F:metal ion binding"/>
    <property type="evidence" value="ECO:0007669"/>
    <property type="project" value="UniProtKB-KW"/>
</dbReference>
<dbReference type="InterPro" id="IPR017941">
    <property type="entry name" value="Rieske_2Fe-2S"/>
</dbReference>
<protein>
    <recommendedName>
        <fullName evidence="5">Rieske domain-containing protein</fullName>
    </recommendedName>
</protein>
<evidence type="ECO:0000256" key="3">
    <source>
        <dbReference type="ARBA" id="ARBA00023004"/>
    </source>
</evidence>
<dbReference type="OrthoDB" id="426882at2759"/>
<sequence>MPGSLSSSPQERFLEKLMKLGTLVDPEKQSFMCENDGRLYFRVTSVKFEDLYDWSNPDQKWESHRVSGRQLRRSNSMPTGSLVQLNDEGIALFRYKELLFAIKEKCPHLGGPLHMGDIEVLPDMSICVKCPWHKWSIDLTSGEVKSPKGRKEVSSVTFPTKIDESGTIFIGFQKFSGKYFSGDEDF</sequence>
<dbReference type="AlphaFoldDB" id="A0A7M7P217"/>
<keyword evidence="3" id="KW-0408">Iron</keyword>
<proteinExistence type="predicted"/>
<feature type="domain" description="Rieske" evidence="5">
    <location>
        <begin position="69"/>
        <end position="170"/>
    </location>
</feature>
<evidence type="ECO:0000259" key="5">
    <source>
        <dbReference type="PROSITE" id="PS51296"/>
    </source>
</evidence>